<keyword evidence="2" id="KW-1185">Reference proteome</keyword>
<evidence type="ECO:0000313" key="2">
    <source>
        <dbReference type="Proteomes" id="UP001207468"/>
    </source>
</evidence>
<gene>
    <name evidence="1" type="ORF">F5148DRAFT_1339860</name>
</gene>
<reference evidence="1" key="1">
    <citation type="submission" date="2021-03" db="EMBL/GenBank/DDBJ databases">
        <title>Evolutionary priming and transition to the ectomycorrhizal habit in an iconic lineage of mushroom-forming fungi: is preadaptation a requirement?</title>
        <authorList>
            <consortium name="DOE Joint Genome Institute"/>
            <person name="Looney B.P."/>
            <person name="Miyauchi S."/>
            <person name="Morin E."/>
            <person name="Drula E."/>
            <person name="Courty P.E."/>
            <person name="Chicoki N."/>
            <person name="Fauchery L."/>
            <person name="Kohler A."/>
            <person name="Kuo A."/>
            <person name="LaButti K."/>
            <person name="Pangilinan J."/>
            <person name="Lipzen A."/>
            <person name="Riley R."/>
            <person name="Andreopoulos W."/>
            <person name="He G."/>
            <person name="Johnson J."/>
            <person name="Barry K.W."/>
            <person name="Grigoriev I.V."/>
            <person name="Nagy L."/>
            <person name="Hibbett D."/>
            <person name="Henrissat B."/>
            <person name="Matheny P.B."/>
            <person name="Labbe J."/>
            <person name="Martin A.F."/>
        </authorList>
    </citation>
    <scope>NUCLEOTIDE SEQUENCE</scope>
    <source>
        <strain evidence="1">BPL698</strain>
    </source>
</reference>
<comment type="caution">
    <text evidence="1">The sequence shown here is derived from an EMBL/GenBank/DDBJ whole genome shotgun (WGS) entry which is preliminary data.</text>
</comment>
<dbReference type="EMBL" id="JAGFNK010000005">
    <property type="protein sequence ID" value="KAI9512797.1"/>
    <property type="molecule type" value="Genomic_DNA"/>
</dbReference>
<name>A0ACC0UMR3_9AGAM</name>
<proteinExistence type="predicted"/>
<evidence type="ECO:0000313" key="1">
    <source>
        <dbReference type="EMBL" id="KAI9512797.1"/>
    </source>
</evidence>
<sequence>MYLIGPSTSIGSPNVALQLFGAEPPMALYRVASPLEGRTASANTIESERMKAYLALSSSDVLSISSDHSSVHLSQSDASIVSISIATPKPPTHDVDPSQESEDDPTQSVFRSDPNDDSSPGPHDPYRPWDDATATTFRRRRLRAAKLTQFFGVAYNDLSIPKVTPTSGHEADVEMAPPTEEVGVKIQERGRFWNRADGPNKAGGHDADMSDVIALLRQMPRA</sequence>
<dbReference type="Proteomes" id="UP001207468">
    <property type="component" value="Unassembled WGS sequence"/>
</dbReference>
<organism evidence="1 2">
    <name type="scientific">Russula earlei</name>
    <dbReference type="NCBI Taxonomy" id="71964"/>
    <lineage>
        <taxon>Eukaryota</taxon>
        <taxon>Fungi</taxon>
        <taxon>Dikarya</taxon>
        <taxon>Basidiomycota</taxon>
        <taxon>Agaricomycotina</taxon>
        <taxon>Agaricomycetes</taxon>
        <taxon>Russulales</taxon>
        <taxon>Russulaceae</taxon>
        <taxon>Russula</taxon>
    </lineage>
</organism>
<accession>A0ACC0UMR3</accession>
<protein>
    <submittedName>
        <fullName evidence="1">Uncharacterized protein</fullName>
    </submittedName>
</protein>